<protein>
    <submittedName>
        <fullName evidence="1">Uncharacterized protein</fullName>
    </submittedName>
</protein>
<gene>
    <name evidence="1" type="ORF">NliqN6_5955</name>
</gene>
<organism evidence="1 2">
    <name type="scientific">Naganishia liquefaciens</name>
    <dbReference type="NCBI Taxonomy" id="104408"/>
    <lineage>
        <taxon>Eukaryota</taxon>
        <taxon>Fungi</taxon>
        <taxon>Dikarya</taxon>
        <taxon>Basidiomycota</taxon>
        <taxon>Agaricomycotina</taxon>
        <taxon>Tremellomycetes</taxon>
        <taxon>Filobasidiales</taxon>
        <taxon>Filobasidiaceae</taxon>
        <taxon>Naganishia</taxon>
    </lineage>
</organism>
<name>A0A8H3TZ96_9TREE</name>
<dbReference type="AlphaFoldDB" id="A0A8H3TZ96"/>
<dbReference type="Proteomes" id="UP000620104">
    <property type="component" value="Unassembled WGS sequence"/>
</dbReference>
<evidence type="ECO:0000313" key="1">
    <source>
        <dbReference type="EMBL" id="GHJ89553.1"/>
    </source>
</evidence>
<comment type="caution">
    <text evidence="1">The sequence shown here is derived from an EMBL/GenBank/DDBJ whole genome shotgun (WGS) entry which is preliminary data.</text>
</comment>
<evidence type="ECO:0000313" key="2">
    <source>
        <dbReference type="Proteomes" id="UP000620104"/>
    </source>
</evidence>
<proteinExistence type="predicted"/>
<sequence length="99" mass="10718">MSTSFPIVNMVSACIAHFTSTSIDPDLAYNAKHVLDLCRAPLDSLISQSPLALNCLLPVLRHSNPSAEATPARLRTLATLFGANRSHQAERLLTCMRTA</sequence>
<accession>A0A8H3TZ96</accession>
<keyword evidence="2" id="KW-1185">Reference proteome</keyword>
<reference evidence="1" key="1">
    <citation type="submission" date="2020-07" db="EMBL/GenBank/DDBJ databases">
        <title>Draft Genome Sequence of a Deep-Sea Yeast, Naganishia (Cryptococcus) liquefaciens strain N6.</title>
        <authorList>
            <person name="Han Y.W."/>
            <person name="Kajitani R."/>
            <person name="Morimoto H."/>
            <person name="Parhat M."/>
            <person name="Tsubouchi H."/>
            <person name="Bakenova O."/>
            <person name="Ogata M."/>
            <person name="Argunhan B."/>
            <person name="Aoki R."/>
            <person name="Kajiwara S."/>
            <person name="Itoh T."/>
            <person name="Iwasaki H."/>
        </authorList>
    </citation>
    <scope>NUCLEOTIDE SEQUENCE</scope>
    <source>
        <strain evidence="1">N6</strain>
    </source>
</reference>
<dbReference type="EMBL" id="BLZA01000046">
    <property type="protein sequence ID" value="GHJ89553.1"/>
    <property type="molecule type" value="Genomic_DNA"/>
</dbReference>